<feature type="transmembrane region" description="Helical" evidence="18">
    <location>
        <begin position="251"/>
        <end position="276"/>
    </location>
</feature>
<keyword evidence="8" id="KW-0862">Zinc</keyword>
<evidence type="ECO:0000256" key="6">
    <source>
        <dbReference type="ARBA" id="ARBA00022729"/>
    </source>
</evidence>
<keyword evidence="10 18" id="KW-1133">Transmembrane helix</keyword>
<dbReference type="GO" id="GO:0008270">
    <property type="term" value="F:zinc ion binding"/>
    <property type="evidence" value="ECO:0007669"/>
    <property type="project" value="UniProtKB-KW"/>
</dbReference>
<evidence type="ECO:0000313" key="21">
    <source>
        <dbReference type="Proteomes" id="UP000734854"/>
    </source>
</evidence>
<dbReference type="InterPro" id="IPR001841">
    <property type="entry name" value="Znf_RING"/>
</dbReference>
<dbReference type="InterPro" id="IPR044744">
    <property type="entry name" value="ZNRF4/RNF13/RNF167_PA"/>
</dbReference>
<proteinExistence type="predicted"/>
<evidence type="ECO:0000256" key="8">
    <source>
        <dbReference type="ARBA" id="ARBA00022833"/>
    </source>
</evidence>
<dbReference type="InterPro" id="IPR046450">
    <property type="entry name" value="PA_dom_sf"/>
</dbReference>
<keyword evidence="9" id="KW-0653">Protein transport</keyword>
<dbReference type="SUPFAM" id="SSF52025">
    <property type="entry name" value="PA domain"/>
    <property type="match status" value="1"/>
</dbReference>
<evidence type="ECO:0000313" key="20">
    <source>
        <dbReference type="EMBL" id="KAG6500159.1"/>
    </source>
</evidence>
<dbReference type="GO" id="GO:0015031">
    <property type="term" value="P:protein transport"/>
    <property type="evidence" value="ECO:0007669"/>
    <property type="project" value="UniProtKB-KW"/>
</dbReference>
<sequence>MNARRQKSRYKSRSNDPPMTLRLRPNRDLTAASPAAASFFPYSLLFLVCCFSSLTRPSSALVHLRSKPFSFTFLDAPARFAVPVDGSGICGSLRVAEPLDACSGIENNWTTLGDGDGGGDSRFVLISRGVCNFEEKVRNAQDAGFGAAIIFDDQEKSSLYSSKCLMCLFLSHSFFDGSAVMFPLCKISMSYLFLLSSNSLNLHASVAAVVGDSDGIHIHAIFVSKMAGETLMKYARGEEGECCIGSSMDEAAGTILVISFVSLVFIIIVLAAFMLARNCRLLRQRAQNSPASMKREAVELLPCLTFRTAFLSSKQTAETCAICLEDYRDGESLRVLPCQHDFHLVCVDSWLTKWGTFCPVCKHNMRT</sequence>
<dbReference type="InterPro" id="IPR051653">
    <property type="entry name" value="E3_ligase_sorting_rcpt"/>
</dbReference>
<evidence type="ECO:0000256" key="10">
    <source>
        <dbReference type="ARBA" id="ARBA00022989"/>
    </source>
</evidence>
<keyword evidence="21" id="KW-1185">Reference proteome</keyword>
<keyword evidence="13" id="KW-0325">Glycoprotein</keyword>
<keyword evidence="4 18" id="KW-0812">Transmembrane</keyword>
<dbReference type="InterPro" id="IPR003137">
    <property type="entry name" value="PA_domain"/>
</dbReference>
<evidence type="ECO:0000256" key="2">
    <source>
        <dbReference type="ARBA" id="ARBA00022448"/>
    </source>
</evidence>
<dbReference type="EMBL" id="JACMSC010000011">
    <property type="protein sequence ID" value="KAG6500159.1"/>
    <property type="molecule type" value="Genomic_DNA"/>
</dbReference>
<dbReference type="Pfam" id="PF13639">
    <property type="entry name" value="zf-RING_2"/>
    <property type="match status" value="1"/>
</dbReference>
<keyword evidence="5" id="KW-0479">Metal-binding</keyword>
<keyword evidence="3" id="KW-0926">Vacuole</keyword>
<protein>
    <recommendedName>
        <fullName evidence="19">RING-type domain-containing protein</fullName>
    </recommendedName>
</protein>
<evidence type="ECO:0000256" key="16">
    <source>
        <dbReference type="PROSITE-ProRule" id="PRU00175"/>
    </source>
</evidence>
<dbReference type="Pfam" id="PF02225">
    <property type="entry name" value="PA"/>
    <property type="match status" value="1"/>
</dbReference>
<evidence type="ECO:0000256" key="7">
    <source>
        <dbReference type="ARBA" id="ARBA00022771"/>
    </source>
</evidence>
<comment type="caution">
    <text evidence="20">The sequence shown here is derived from an EMBL/GenBank/DDBJ whole genome shotgun (WGS) entry which is preliminary data.</text>
</comment>
<dbReference type="Gene3D" id="3.50.30.30">
    <property type="match status" value="1"/>
</dbReference>
<dbReference type="GO" id="GO:0012505">
    <property type="term" value="C:endomembrane system"/>
    <property type="evidence" value="ECO:0007669"/>
    <property type="project" value="UniProtKB-SubCell"/>
</dbReference>
<keyword evidence="6" id="KW-0732">Signal</keyword>
<evidence type="ECO:0000256" key="11">
    <source>
        <dbReference type="ARBA" id="ARBA00023136"/>
    </source>
</evidence>
<dbReference type="FunFam" id="3.30.40.10:FF:000388">
    <property type="entry name" value="Putative RING zinc finger domain superfamily protein"/>
    <property type="match status" value="1"/>
</dbReference>
<evidence type="ECO:0000256" key="13">
    <source>
        <dbReference type="ARBA" id="ARBA00023180"/>
    </source>
</evidence>
<dbReference type="GO" id="GO:0000326">
    <property type="term" value="C:protein storage vacuole"/>
    <property type="evidence" value="ECO:0007669"/>
    <property type="project" value="UniProtKB-SubCell"/>
</dbReference>
<evidence type="ECO:0000256" key="1">
    <source>
        <dbReference type="ARBA" id="ARBA00004558"/>
    </source>
</evidence>
<dbReference type="CDD" id="cd02123">
    <property type="entry name" value="PA_C_RZF_like"/>
    <property type="match status" value="1"/>
</dbReference>
<feature type="region of interest" description="Disordered" evidence="17">
    <location>
        <begin position="1"/>
        <end position="26"/>
    </location>
</feature>
<dbReference type="GO" id="GO:0005774">
    <property type="term" value="C:vacuolar membrane"/>
    <property type="evidence" value="ECO:0007669"/>
    <property type="project" value="UniProtKB-SubCell"/>
</dbReference>
<comment type="subcellular location">
    <subcellularLocation>
        <location evidence="15">Endomembrane system</location>
        <topology evidence="15">Single-pass type I membrane protein</topology>
    </subcellularLocation>
    <subcellularLocation>
        <location evidence="1">Protein storage vacuole</location>
    </subcellularLocation>
    <subcellularLocation>
        <location evidence="14">Vacuole membrane</location>
    </subcellularLocation>
</comment>
<dbReference type="Gene3D" id="3.30.40.10">
    <property type="entry name" value="Zinc/RING finger domain, C3HC4 (zinc finger)"/>
    <property type="match status" value="1"/>
</dbReference>
<keyword evidence="12" id="KW-1015">Disulfide bond</keyword>
<dbReference type="PANTHER" id="PTHR47168">
    <property type="entry name" value="RING ZINC FINGER DOMAIN SUPERFAMILY PROTEIN-RELATED"/>
    <property type="match status" value="1"/>
</dbReference>
<dbReference type="SMART" id="SM00184">
    <property type="entry name" value="RING"/>
    <property type="match status" value="1"/>
</dbReference>
<evidence type="ECO:0000256" key="9">
    <source>
        <dbReference type="ARBA" id="ARBA00022927"/>
    </source>
</evidence>
<evidence type="ECO:0000256" key="17">
    <source>
        <dbReference type="SAM" id="MobiDB-lite"/>
    </source>
</evidence>
<evidence type="ECO:0000256" key="14">
    <source>
        <dbReference type="ARBA" id="ARBA00037813"/>
    </source>
</evidence>
<dbReference type="Proteomes" id="UP000734854">
    <property type="component" value="Unassembled WGS sequence"/>
</dbReference>
<dbReference type="AlphaFoldDB" id="A0A8J5G7V0"/>
<keyword evidence="7 16" id="KW-0863">Zinc-finger</keyword>
<name>A0A8J5G7V0_ZINOF</name>
<feature type="compositionally biased region" description="Basic residues" evidence="17">
    <location>
        <begin position="1"/>
        <end position="12"/>
    </location>
</feature>
<dbReference type="InterPro" id="IPR013083">
    <property type="entry name" value="Znf_RING/FYVE/PHD"/>
</dbReference>
<evidence type="ECO:0000256" key="12">
    <source>
        <dbReference type="ARBA" id="ARBA00023157"/>
    </source>
</evidence>
<organism evidence="20 21">
    <name type="scientific">Zingiber officinale</name>
    <name type="common">Ginger</name>
    <name type="synonym">Amomum zingiber</name>
    <dbReference type="NCBI Taxonomy" id="94328"/>
    <lineage>
        <taxon>Eukaryota</taxon>
        <taxon>Viridiplantae</taxon>
        <taxon>Streptophyta</taxon>
        <taxon>Embryophyta</taxon>
        <taxon>Tracheophyta</taxon>
        <taxon>Spermatophyta</taxon>
        <taxon>Magnoliopsida</taxon>
        <taxon>Liliopsida</taxon>
        <taxon>Zingiberales</taxon>
        <taxon>Zingiberaceae</taxon>
        <taxon>Zingiber</taxon>
    </lineage>
</organism>
<keyword evidence="2" id="KW-0813">Transport</keyword>
<reference evidence="20 21" key="1">
    <citation type="submission" date="2020-08" db="EMBL/GenBank/DDBJ databases">
        <title>Plant Genome Project.</title>
        <authorList>
            <person name="Zhang R.-G."/>
        </authorList>
    </citation>
    <scope>NUCLEOTIDE SEQUENCE [LARGE SCALE GENOMIC DNA]</scope>
    <source>
        <tissue evidence="20">Rhizome</tissue>
    </source>
</reference>
<feature type="domain" description="RING-type" evidence="19">
    <location>
        <begin position="320"/>
        <end position="362"/>
    </location>
</feature>
<dbReference type="SUPFAM" id="SSF57850">
    <property type="entry name" value="RING/U-box"/>
    <property type="match status" value="1"/>
</dbReference>
<dbReference type="PANTHER" id="PTHR47168:SF5">
    <property type="entry name" value="RING-TYPE DOMAIN-CONTAINING PROTEIN"/>
    <property type="match status" value="1"/>
</dbReference>
<evidence type="ECO:0000256" key="4">
    <source>
        <dbReference type="ARBA" id="ARBA00022692"/>
    </source>
</evidence>
<evidence type="ECO:0000256" key="15">
    <source>
        <dbReference type="ARBA" id="ARBA00046288"/>
    </source>
</evidence>
<keyword evidence="11 18" id="KW-0472">Membrane</keyword>
<accession>A0A8J5G7V0</accession>
<gene>
    <name evidence="20" type="ORF">ZIOFF_039998</name>
</gene>
<evidence type="ECO:0000256" key="18">
    <source>
        <dbReference type="SAM" id="Phobius"/>
    </source>
</evidence>
<dbReference type="PROSITE" id="PS50089">
    <property type="entry name" value="ZF_RING_2"/>
    <property type="match status" value="1"/>
</dbReference>
<evidence type="ECO:0000259" key="19">
    <source>
        <dbReference type="PROSITE" id="PS50089"/>
    </source>
</evidence>
<evidence type="ECO:0000256" key="3">
    <source>
        <dbReference type="ARBA" id="ARBA00022554"/>
    </source>
</evidence>
<evidence type="ECO:0000256" key="5">
    <source>
        <dbReference type="ARBA" id="ARBA00022723"/>
    </source>
</evidence>